<dbReference type="AlphaFoldDB" id="A0A6J4SXL1"/>
<dbReference type="EMBL" id="CADCVZ010000029">
    <property type="protein sequence ID" value="CAA9508429.1"/>
    <property type="molecule type" value="Genomic_DNA"/>
</dbReference>
<organism evidence="2">
    <name type="scientific">uncultured Sphingomonas sp</name>
    <dbReference type="NCBI Taxonomy" id="158754"/>
    <lineage>
        <taxon>Bacteria</taxon>
        <taxon>Pseudomonadati</taxon>
        <taxon>Pseudomonadota</taxon>
        <taxon>Alphaproteobacteria</taxon>
        <taxon>Sphingomonadales</taxon>
        <taxon>Sphingomonadaceae</taxon>
        <taxon>Sphingomonas</taxon>
        <taxon>environmental samples</taxon>
    </lineage>
</organism>
<feature type="compositionally biased region" description="Basic residues" evidence="1">
    <location>
        <begin position="52"/>
        <end position="61"/>
    </location>
</feature>
<protein>
    <submittedName>
        <fullName evidence="2">Uncharacterized protein</fullName>
    </submittedName>
</protein>
<sequence length="155" mass="16514">ELAGAVRADQSGRRSRLARPSAASPQAGGPLAGAVRVRRSAVPRLCRDGRRAGARRCRPRPGRVSGDPGAGRLQHPRASRPVHERCGAGDRLDPLSRIRPVRRPVDRARRRREGGQPLGPAARPAADLPRGSARPALVAPTARGTRAPSRPIARM</sequence>
<evidence type="ECO:0000256" key="1">
    <source>
        <dbReference type="SAM" id="MobiDB-lite"/>
    </source>
</evidence>
<feature type="compositionally biased region" description="Low complexity" evidence="1">
    <location>
        <begin position="18"/>
        <end position="27"/>
    </location>
</feature>
<accession>A0A6J4SXL1</accession>
<feature type="compositionally biased region" description="Basic and acidic residues" evidence="1">
    <location>
        <begin position="81"/>
        <end position="96"/>
    </location>
</feature>
<reference evidence="2" key="1">
    <citation type="submission" date="2020-02" db="EMBL/GenBank/DDBJ databases">
        <authorList>
            <person name="Meier V. D."/>
        </authorList>
    </citation>
    <scope>NUCLEOTIDE SEQUENCE</scope>
    <source>
        <strain evidence="2">AVDCRST_MAG09</strain>
    </source>
</reference>
<feature type="non-terminal residue" evidence="2">
    <location>
        <position position="1"/>
    </location>
</feature>
<evidence type="ECO:0000313" key="2">
    <source>
        <dbReference type="EMBL" id="CAA9508429.1"/>
    </source>
</evidence>
<feature type="region of interest" description="Disordered" evidence="1">
    <location>
        <begin position="1"/>
        <end position="155"/>
    </location>
</feature>
<feature type="non-terminal residue" evidence="2">
    <location>
        <position position="155"/>
    </location>
</feature>
<name>A0A6J4SXL1_9SPHN</name>
<gene>
    <name evidence="2" type="ORF">AVDCRST_MAG09-1213</name>
</gene>
<proteinExistence type="predicted"/>